<dbReference type="InterPro" id="IPR018334">
    <property type="entry name" value="ArsR_HTH"/>
</dbReference>
<reference evidence="6 7" key="1">
    <citation type="submission" date="2021-10" db="EMBL/GenBank/DDBJ databases">
        <title>Draft genome of Aestuariibacter halophilus JC2043.</title>
        <authorList>
            <person name="Emsley S.A."/>
            <person name="Pfannmuller K.M."/>
            <person name="Ushijima B."/>
            <person name="Saw J.H."/>
            <person name="Videau P."/>
        </authorList>
    </citation>
    <scope>NUCLEOTIDE SEQUENCE [LARGE SCALE GENOMIC DNA]</scope>
    <source>
        <strain evidence="6 7">JC2043</strain>
    </source>
</reference>
<keyword evidence="1" id="KW-0059">Arsenical resistance</keyword>
<dbReference type="SMART" id="SM00418">
    <property type="entry name" value="HTH_ARSR"/>
    <property type="match status" value="1"/>
</dbReference>
<dbReference type="PROSITE" id="PS50987">
    <property type="entry name" value="HTH_ARSR_2"/>
    <property type="match status" value="1"/>
</dbReference>
<dbReference type="InterPro" id="IPR001845">
    <property type="entry name" value="HTH_ArsR_DNA-bd_dom"/>
</dbReference>
<dbReference type="InterPro" id="IPR051081">
    <property type="entry name" value="HTH_MetalResp_TranReg"/>
</dbReference>
<evidence type="ECO:0000256" key="2">
    <source>
        <dbReference type="ARBA" id="ARBA00023015"/>
    </source>
</evidence>
<evidence type="ECO:0000313" key="7">
    <source>
        <dbReference type="Proteomes" id="UP001520878"/>
    </source>
</evidence>
<dbReference type="Pfam" id="PF01022">
    <property type="entry name" value="HTH_5"/>
    <property type="match status" value="1"/>
</dbReference>
<organism evidence="6 7">
    <name type="scientific">Fluctibacter halophilus</name>
    <dbReference type="NCBI Taxonomy" id="226011"/>
    <lineage>
        <taxon>Bacteria</taxon>
        <taxon>Pseudomonadati</taxon>
        <taxon>Pseudomonadota</taxon>
        <taxon>Gammaproteobacteria</taxon>
        <taxon>Alteromonadales</taxon>
        <taxon>Alteromonadaceae</taxon>
        <taxon>Fluctibacter</taxon>
    </lineage>
</organism>
<dbReference type="InterPro" id="IPR036390">
    <property type="entry name" value="WH_DNA-bd_sf"/>
</dbReference>
<dbReference type="NCBIfam" id="NF007528">
    <property type="entry name" value="PRK10141.1"/>
    <property type="match status" value="1"/>
</dbReference>
<keyword evidence="7" id="KW-1185">Reference proteome</keyword>
<dbReference type="PROSITE" id="PS00846">
    <property type="entry name" value="HTH_ARSR_1"/>
    <property type="match status" value="1"/>
</dbReference>
<dbReference type="SUPFAM" id="SSF46785">
    <property type="entry name" value="Winged helix' DNA-binding domain"/>
    <property type="match status" value="1"/>
</dbReference>
<dbReference type="CDD" id="cd00090">
    <property type="entry name" value="HTH_ARSR"/>
    <property type="match status" value="1"/>
</dbReference>
<evidence type="ECO:0000313" key="6">
    <source>
        <dbReference type="EMBL" id="MCC2614754.1"/>
    </source>
</evidence>
<feature type="domain" description="HTH arsR-type" evidence="5">
    <location>
        <begin position="1"/>
        <end position="93"/>
    </location>
</feature>
<evidence type="ECO:0000259" key="5">
    <source>
        <dbReference type="PROSITE" id="PS50987"/>
    </source>
</evidence>
<keyword evidence="3" id="KW-0238">DNA-binding</keyword>
<name>A0ABS8G518_9ALTE</name>
<sequence>MNPLTLFKCLSDDTRLKVMLLLSDRGELCVCDLQDALALSQPKISRHLAQLRECALVQDERRGKWVYYALHPALPDWVRELLTTTVNNSTDYLACCAAALTACCAPNCEKTS</sequence>
<dbReference type="EMBL" id="JAJEWP010000001">
    <property type="protein sequence ID" value="MCC2614754.1"/>
    <property type="molecule type" value="Genomic_DNA"/>
</dbReference>
<dbReference type="Gene3D" id="1.10.10.10">
    <property type="entry name" value="Winged helix-like DNA-binding domain superfamily/Winged helix DNA-binding domain"/>
    <property type="match status" value="1"/>
</dbReference>
<dbReference type="Proteomes" id="UP001520878">
    <property type="component" value="Unassembled WGS sequence"/>
</dbReference>
<evidence type="ECO:0000256" key="1">
    <source>
        <dbReference type="ARBA" id="ARBA00022849"/>
    </source>
</evidence>
<gene>
    <name evidence="6" type="ORF">LJ739_00680</name>
</gene>
<dbReference type="NCBIfam" id="NF033788">
    <property type="entry name" value="HTH_metalloreg"/>
    <property type="match status" value="1"/>
</dbReference>
<keyword evidence="4" id="KW-0804">Transcription</keyword>
<dbReference type="InterPro" id="IPR036388">
    <property type="entry name" value="WH-like_DNA-bd_sf"/>
</dbReference>
<dbReference type="InterPro" id="IPR011991">
    <property type="entry name" value="ArsR-like_HTH"/>
</dbReference>
<dbReference type="PRINTS" id="PR00778">
    <property type="entry name" value="HTHARSR"/>
</dbReference>
<protein>
    <submittedName>
        <fullName evidence="6">Metalloregulator ArsR/SmtB family transcription factor</fullName>
    </submittedName>
</protein>
<dbReference type="RefSeq" id="WP_229156673.1">
    <property type="nucleotide sequence ID" value="NZ_JAJEWP010000001.1"/>
</dbReference>
<evidence type="ECO:0000256" key="3">
    <source>
        <dbReference type="ARBA" id="ARBA00023125"/>
    </source>
</evidence>
<dbReference type="PANTHER" id="PTHR33154">
    <property type="entry name" value="TRANSCRIPTIONAL REGULATOR, ARSR FAMILY"/>
    <property type="match status" value="1"/>
</dbReference>
<dbReference type="PANTHER" id="PTHR33154:SF18">
    <property type="entry name" value="ARSENICAL RESISTANCE OPERON REPRESSOR"/>
    <property type="match status" value="1"/>
</dbReference>
<accession>A0ABS8G518</accession>
<proteinExistence type="predicted"/>
<keyword evidence="2" id="KW-0805">Transcription regulation</keyword>
<comment type="caution">
    <text evidence="6">The sequence shown here is derived from an EMBL/GenBank/DDBJ whole genome shotgun (WGS) entry which is preliminary data.</text>
</comment>
<evidence type="ECO:0000256" key="4">
    <source>
        <dbReference type="ARBA" id="ARBA00023163"/>
    </source>
</evidence>